<comment type="caution">
    <text evidence="2">The sequence shown here is derived from an EMBL/GenBank/DDBJ whole genome shotgun (WGS) entry which is preliminary data.</text>
</comment>
<sequence>MSYSTVTTGNRFGLLQVLQEDASLPQDPVISPEPGSTPPPPPEHRRRHQHRPHRQSGYLAPPLTPTPSDLDPGFTHSIFEAEVHQPQDSPSRQGQEPGRTYLPPCRPLPPVPLYVPKASHPPQDPVRPAAGLPSSVSSRETVIASLFTLLWKGYHLYQEGTPVPDILTYLWPILSMLISLFQ</sequence>
<organism evidence="2 3">
    <name type="scientific">Chionoecetes opilio</name>
    <name type="common">Atlantic snow crab</name>
    <name type="synonym">Cancer opilio</name>
    <dbReference type="NCBI Taxonomy" id="41210"/>
    <lineage>
        <taxon>Eukaryota</taxon>
        <taxon>Metazoa</taxon>
        <taxon>Ecdysozoa</taxon>
        <taxon>Arthropoda</taxon>
        <taxon>Crustacea</taxon>
        <taxon>Multicrustacea</taxon>
        <taxon>Malacostraca</taxon>
        <taxon>Eumalacostraca</taxon>
        <taxon>Eucarida</taxon>
        <taxon>Decapoda</taxon>
        <taxon>Pleocyemata</taxon>
        <taxon>Brachyura</taxon>
        <taxon>Eubrachyura</taxon>
        <taxon>Majoidea</taxon>
        <taxon>Majidae</taxon>
        <taxon>Chionoecetes</taxon>
    </lineage>
</organism>
<dbReference type="AlphaFoldDB" id="A0A8J4Y5P9"/>
<evidence type="ECO:0000313" key="3">
    <source>
        <dbReference type="Proteomes" id="UP000770661"/>
    </source>
</evidence>
<gene>
    <name evidence="2" type="ORF">GWK47_053223</name>
</gene>
<feature type="compositionally biased region" description="Basic residues" evidence="1">
    <location>
        <begin position="44"/>
        <end position="54"/>
    </location>
</feature>
<feature type="region of interest" description="Disordered" evidence="1">
    <location>
        <begin position="17"/>
        <end position="104"/>
    </location>
</feature>
<dbReference type="EMBL" id="JACEEZ010016727">
    <property type="protein sequence ID" value="KAG0718049.1"/>
    <property type="molecule type" value="Genomic_DNA"/>
</dbReference>
<name>A0A8J4Y5P9_CHIOP</name>
<reference evidence="2" key="1">
    <citation type="submission" date="2020-07" db="EMBL/GenBank/DDBJ databases">
        <title>The High-quality genome of the commercially important snow crab, Chionoecetes opilio.</title>
        <authorList>
            <person name="Jeong J.-H."/>
            <person name="Ryu S."/>
        </authorList>
    </citation>
    <scope>NUCLEOTIDE SEQUENCE</scope>
    <source>
        <strain evidence="2">MADBK_172401_WGS</strain>
        <tissue evidence="2">Digestive gland</tissue>
    </source>
</reference>
<keyword evidence="3" id="KW-1185">Reference proteome</keyword>
<evidence type="ECO:0000256" key="1">
    <source>
        <dbReference type="SAM" id="MobiDB-lite"/>
    </source>
</evidence>
<accession>A0A8J4Y5P9</accession>
<dbReference type="Proteomes" id="UP000770661">
    <property type="component" value="Unassembled WGS sequence"/>
</dbReference>
<proteinExistence type="predicted"/>
<protein>
    <submittedName>
        <fullName evidence="2">Uncharacterized protein</fullName>
    </submittedName>
</protein>
<evidence type="ECO:0000313" key="2">
    <source>
        <dbReference type="EMBL" id="KAG0718049.1"/>
    </source>
</evidence>